<evidence type="ECO:0000256" key="2">
    <source>
        <dbReference type="SAM" id="MobiDB-lite"/>
    </source>
</evidence>
<keyword evidence="4" id="KW-1185">Reference proteome</keyword>
<proteinExistence type="predicted"/>
<accession>A0A501QGE6</accession>
<gene>
    <name evidence="3" type="ORF">FJA49_04575</name>
</gene>
<reference evidence="3 4" key="1">
    <citation type="submission" date="2019-06" db="EMBL/GenBank/DDBJ databases">
        <title>Flavobacterium sp. MaA-Y11 from geoumgang.</title>
        <authorList>
            <person name="Jeong S."/>
        </authorList>
    </citation>
    <scope>NUCLEOTIDE SEQUENCE [LARGE SCALE GENOMIC DNA]</scope>
    <source>
        <strain evidence="3 4">MaA-Y11</strain>
    </source>
</reference>
<dbReference type="RefSeq" id="WP_139999322.1">
    <property type="nucleotide sequence ID" value="NZ_VFJE01000051.1"/>
</dbReference>
<name>A0A501QGE6_9FLAO</name>
<feature type="coiled-coil region" evidence="1">
    <location>
        <begin position="211"/>
        <end position="241"/>
    </location>
</feature>
<dbReference type="OrthoDB" id="8563833at2"/>
<organism evidence="3 4">
    <name type="scientific">Flavobacterium microcysteis</name>
    <dbReference type="NCBI Taxonomy" id="2596891"/>
    <lineage>
        <taxon>Bacteria</taxon>
        <taxon>Pseudomonadati</taxon>
        <taxon>Bacteroidota</taxon>
        <taxon>Flavobacteriia</taxon>
        <taxon>Flavobacteriales</taxon>
        <taxon>Flavobacteriaceae</taxon>
        <taxon>Flavobacterium</taxon>
    </lineage>
</organism>
<sequence length="1365" mass="152591">MSTEIKNTLFRFVTMRSPELSEETNKDKRFVYRAAGVNGVFDTAVTNRGNKTKWQAMKGVTFTPATDSAIKTSVNEKLYSLAVWIAKNKYSYVDSEVKNKLSELPQNLTIDAPLLWNNLFYQVITQKDFYVKEIIMQLLVAFNLYKNYEEGNKELTKFLMNGKVVLPKALFVEESASGGTAMARMAVEALATGDEPVMTLPSADMEQYQAVSLANINIERHKTLKKELEKAENSHKKEYQKNYERAQASYQDEIRPILEEHERAVQDANTRWCSVRDPQVPYNPADPCNQPPVVPEPRLPRFEFQFRDEIDLESLQGTLSPGAFETLLDVLEIEREPMQQRDGKLAARSLSPLAYETSSLSFQNVFTMIDGGVSHNTQNLIANTPNQGNVSVSIGGVVIPATNTGAVALPFNYQACPKTYSGATGGSFVNFDVSFSVPDSSWQVVGVESTVEKHSGEKIKKTVFTQNRVLNKITLTNLHHDALSLGDFYYTMKNFSVLITFSNGAKKSLTTNFWNSLNCATGKLLIVLDPIQEVPTIPTIPGVPLTGADTTFIPSGFGVKQLGIADYKKVQQSVQGYVEGEVAAIENIMAREYKEKATRRLRRSENTTSTTIENEKELLSDTTNTSRFDMQSEVAKVLQESKDFSAGATFGAEWSVPGGASFNLGANVNMATHSSKEESTRQAVNQAKEVTERAMERIIAKVKEERIEKIVEEFEENNKHGFDNTKGDKHVVGVYRWVDKIFKNQIFNYGKRLMFEFMIPEPAKLHLLGMAENPIGTKLVEPVDPRKYVDPTGTIVPLKLKDYASINDATVKYWGGMYNVELEPAPVETMTVGKSFAFTTPESMGAEWEESGSGSENITLPEGYYATHAKVGAYVSNEPGVGFKAIAGGRLMNITNTGSSNEEAISKFVGAVPVSFSSLGYHAGSVNFEIKLTVLPETKLAWQQETFRAIIEAYEEAKIDYDQKLAEENAKGGAIREANPGFYRQIENMVLRKNCISYIVDQTPSAKRTYGKDMSKSLAAGIKRNFGNHEIKVDANLDDYSAFVKFIEQAFEWDIMSYNFYPYYWGARESWANLYQYDNNDPLFRSFMQAGMARVIVTVRPGFEEAVSYYMQTGQIWNGGEVPVIEDKLFLSIVDELRQPEGLKEGKAWATRIPTSLTILQADSIGLKVDKALPYDEDLSDFEDPASVPHSPNFQITGAQMNGSASKTVTFSYERMDNYGMETIGYYDSQSSFPRTFRCMGQEIVIHRNAAWQPTDTAIVIYKKLAEQLSLIPGIDAQQFTSEDGNEASIRFIVDTSVVPTFVFEKETPYTPMMPEIDLIKILFNTDSVRVTSPTSYTNRLLDAYGTELTSADLNALLPISRFSI</sequence>
<feature type="region of interest" description="Disordered" evidence="2">
    <location>
        <begin position="599"/>
        <end position="619"/>
    </location>
</feature>
<dbReference type="Proteomes" id="UP000319175">
    <property type="component" value="Unassembled WGS sequence"/>
</dbReference>
<evidence type="ECO:0000313" key="4">
    <source>
        <dbReference type="Proteomes" id="UP000319175"/>
    </source>
</evidence>
<keyword evidence="1" id="KW-0175">Coiled coil</keyword>
<protein>
    <submittedName>
        <fullName evidence="3">Uncharacterized protein</fullName>
    </submittedName>
</protein>
<evidence type="ECO:0000313" key="3">
    <source>
        <dbReference type="EMBL" id="TPD71177.1"/>
    </source>
</evidence>
<dbReference type="EMBL" id="VFJE01000051">
    <property type="protein sequence ID" value="TPD71177.1"/>
    <property type="molecule type" value="Genomic_DNA"/>
</dbReference>
<evidence type="ECO:0000256" key="1">
    <source>
        <dbReference type="SAM" id="Coils"/>
    </source>
</evidence>
<comment type="caution">
    <text evidence="3">The sequence shown here is derived from an EMBL/GenBank/DDBJ whole genome shotgun (WGS) entry which is preliminary data.</text>
</comment>